<evidence type="ECO:0000256" key="1">
    <source>
        <dbReference type="SAM" id="Coils"/>
    </source>
</evidence>
<dbReference type="EMBL" id="JAWWNJ010000004">
    <property type="protein sequence ID" value="KAK7057690.1"/>
    <property type="molecule type" value="Genomic_DNA"/>
</dbReference>
<organism evidence="3 4">
    <name type="scientific">Favolaschia claudopus</name>
    <dbReference type="NCBI Taxonomy" id="2862362"/>
    <lineage>
        <taxon>Eukaryota</taxon>
        <taxon>Fungi</taxon>
        <taxon>Dikarya</taxon>
        <taxon>Basidiomycota</taxon>
        <taxon>Agaricomycotina</taxon>
        <taxon>Agaricomycetes</taxon>
        <taxon>Agaricomycetidae</taxon>
        <taxon>Agaricales</taxon>
        <taxon>Marasmiineae</taxon>
        <taxon>Mycenaceae</taxon>
        <taxon>Favolaschia</taxon>
    </lineage>
</organism>
<evidence type="ECO:0000256" key="2">
    <source>
        <dbReference type="SAM" id="MobiDB-lite"/>
    </source>
</evidence>
<dbReference type="AlphaFoldDB" id="A0AAW0E1J0"/>
<dbReference type="Proteomes" id="UP001362999">
    <property type="component" value="Unassembled WGS sequence"/>
</dbReference>
<feature type="region of interest" description="Disordered" evidence="2">
    <location>
        <begin position="216"/>
        <end position="246"/>
    </location>
</feature>
<feature type="coiled-coil region" evidence="1">
    <location>
        <begin position="275"/>
        <end position="351"/>
    </location>
</feature>
<accession>A0AAW0E1J0</accession>
<reference evidence="3 4" key="1">
    <citation type="journal article" date="2024" name="J Genomics">
        <title>Draft genome sequencing and assembly of Favolaschia claudopus CIRM-BRFM 2984 isolated from oak limbs.</title>
        <authorList>
            <person name="Navarro D."/>
            <person name="Drula E."/>
            <person name="Chaduli D."/>
            <person name="Cazenave R."/>
            <person name="Ahrendt S."/>
            <person name="Wang J."/>
            <person name="Lipzen A."/>
            <person name="Daum C."/>
            <person name="Barry K."/>
            <person name="Grigoriev I.V."/>
            <person name="Favel A."/>
            <person name="Rosso M.N."/>
            <person name="Martin F."/>
        </authorList>
    </citation>
    <scope>NUCLEOTIDE SEQUENCE [LARGE SCALE GENOMIC DNA]</scope>
    <source>
        <strain evidence="3 4">CIRM-BRFM 2984</strain>
    </source>
</reference>
<feature type="coiled-coil region" evidence="1">
    <location>
        <begin position="132"/>
        <end position="177"/>
    </location>
</feature>
<comment type="caution">
    <text evidence="3">The sequence shown here is derived from an EMBL/GenBank/DDBJ whole genome shotgun (WGS) entry which is preliminary data.</text>
</comment>
<sequence length="361" mass="40854">MPAVRTRKAPMRSVPYLHLVVAIQQHSAQLDQAIRLSDVSDTAENNARVYTRPVGLRFSHRFEDIVRTLHRRGLIQADFEKGTFTVTPEGQTKLTDIEREVGVEYIDDEQAELGALFAASKLYIGPLKNLTKAQLEKLNDEQEARIKALQREIAAGFEARDAEIEELQEELRVLHELSLPSPTATTEVIRQTVGSNEAGPSTPIRRTASMLANEGQLPTPISAPRRPEVIRNPPSSSPSPQPSFDMNMDVDDNELVQPEFDEPQLDTPLPMPRGVEELEEMIASLEEQLDQAQEQLALLQAQERMNQATIEENRFTLEQYRTIIEEQRITIERQEEAIAGYKKRIAFYEAIGEQFQIGKTM</sequence>
<keyword evidence="1" id="KW-0175">Coiled coil</keyword>
<gene>
    <name evidence="3" type="ORF">R3P38DRAFT_1183602</name>
</gene>
<protein>
    <submittedName>
        <fullName evidence="3">Uncharacterized protein</fullName>
    </submittedName>
</protein>
<name>A0AAW0E1J0_9AGAR</name>
<keyword evidence="4" id="KW-1185">Reference proteome</keyword>
<evidence type="ECO:0000313" key="4">
    <source>
        <dbReference type="Proteomes" id="UP001362999"/>
    </source>
</evidence>
<evidence type="ECO:0000313" key="3">
    <source>
        <dbReference type="EMBL" id="KAK7057690.1"/>
    </source>
</evidence>
<proteinExistence type="predicted"/>